<keyword evidence="2" id="KW-1003">Cell membrane</keyword>
<evidence type="ECO:0000256" key="3">
    <source>
        <dbReference type="ARBA" id="ARBA00022692"/>
    </source>
</evidence>
<dbReference type="PANTHER" id="PTHR10010">
    <property type="entry name" value="SOLUTE CARRIER FAMILY 34 SODIUM PHOSPHATE , MEMBER 2-RELATED"/>
    <property type="match status" value="1"/>
</dbReference>
<dbReference type="GO" id="GO:0044341">
    <property type="term" value="P:sodium-dependent phosphate transport"/>
    <property type="evidence" value="ECO:0007669"/>
    <property type="project" value="InterPro"/>
</dbReference>
<feature type="transmembrane region" description="Helical" evidence="6">
    <location>
        <begin position="132"/>
        <end position="149"/>
    </location>
</feature>
<dbReference type="Pfam" id="PF02690">
    <property type="entry name" value="Na_Pi_cotrans"/>
    <property type="match status" value="2"/>
</dbReference>
<dbReference type="AlphaFoldDB" id="A0A2N4U3V8"/>
<evidence type="ECO:0000313" key="8">
    <source>
        <dbReference type="Proteomes" id="UP000234190"/>
    </source>
</evidence>
<dbReference type="GO" id="GO:0005436">
    <property type="term" value="F:sodium:phosphate symporter activity"/>
    <property type="evidence" value="ECO:0007669"/>
    <property type="project" value="InterPro"/>
</dbReference>
<accession>A0A2N4U3V8</accession>
<dbReference type="RefSeq" id="WP_102074251.1">
    <property type="nucleotide sequence ID" value="NZ_PDNW01000009.1"/>
</dbReference>
<name>A0A2N4U3V8_9BURK</name>
<protein>
    <recommendedName>
        <fullName evidence="9">Phosphate:Na+ symporter</fullName>
    </recommendedName>
</protein>
<dbReference type="InterPro" id="IPR003841">
    <property type="entry name" value="Na/Pi_transpt"/>
</dbReference>
<dbReference type="GO" id="GO:0005886">
    <property type="term" value="C:plasma membrane"/>
    <property type="evidence" value="ECO:0007669"/>
    <property type="project" value="UniProtKB-SubCell"/>
</dbReference>
<keyword evidence="4 6" id="KW-1133">Transmembrane helix</keyword>
<evidence type="ECO:0000256" key="6">
    <source>
        <dbReference type="SAM" id="Phobius"/>
    </source>
</evidence>
<keyword evidence="5 6" id="KW-0472">Membrane</keyword>
<dbReference type="NCBIfam" id="NF037997">
    <property type="entry name" value="Na_Pi_symport"/>
    <property type="match status" value="1"/>
</dbReference>
<comment type="subcellular location">
    <subcellularLocation>
        <location evidence="1">Cell membrane</location>
        <topology evidence="1">Multi-pass membrane protein</topology>
    </subcellularLocation>
</comment>
<feature type="transmembrane region" description="Helical" evidence="6">
    <location>
        <begin position="242"/>
        <end position="266"/>
    </location>
</feature>
<keyword evidence="8" id="KW-1185">Reference proteome</keyword>
<evidence type="ECO:0000256" key="1">
    <source>
        <dbReference type="ARBA" id="ARBA00004651"/>
    </source>
</evidence>
<evidence type="ECO:0000256" key="4">
    <source>
        <dbReference type="ARBA" id="ARBA00022989"/>
    </source>
</evidence>
<feature type="transmembrane region" description="Helical" evidence="6">
    <location>
        <begin position="47"/>
        <end position="72"/>
    </location>
</feature>
<evidence type="ECO:0000313" key="7">
    <source>
        <dbReference type="EMBL" id="PLC49698.1"/>
    </source>
</evidence>
<reference evidence="7 8" key="1">
    <citation type="submission" date="2017-10" db="EMBL/GenBank/DDBJ databases">
        <title>Two draft genome sequences of Pusillimonas sp. strains isolated from a nitrate- and radionuclide-contaminated groundwater in Russia.</title>
        <authorList>
            <person name="Grouzdev D.S."/>
            <person name="Tourova T.P."/>
            <person name="Goeva M.A."/>
            <person name="Babich T.L."/>
            <person name="Sokolova D.S."/>
            <person name="Abdullin R."/>
            <person name="Poltaraus A.B."/>
            <person name="Toshchakov S.V."/>
            <person name="Nazina T.N."/>
        </authorList>
    </citation>
    <scope>NUCLEOTIDE SEQUENCE [LARGE SCALE GENOMIC DNA]</scope>
    <source>
        <strain evidence="7 8">JR1/69-3-13</strain>
    </source>
</reference>
<dbReference type="EMBL" id="PDNW01000009">
    <property type="protein sequence ID" value="PLC49698.1"/>
    <property type="molecule type" value="Genomic_DNA"/>
</dbReference>
<evidence type="ECO:0000256" key="5">
    <source>
        <dbReference type="ARBA" id="ARBA00023136"/>
    </source>
</evidence>
<sequence length="525" mass="56085">MLALAELLGGLGLLFIGLRLVSQHLQQATGKRVRRILQSATRSAMLGFLSGAGAGAATQSSNAVTLIAGNLVRSGTLNVRNAMPVIAGANVGTAALVFLASVNFHVAVLYLITLVGLCYQLRFDRHPTRRDWAGAGLGLGLLFLGMDFIKRTPSHLDPSVLTTLVSGLDPWIALGLGIAIALVTQSASTATILVIAAISSGMLSLDAGFWMVLGANVGSGAAVLVAGSGLNGSGRQLCLAQVLIKLAGTAAIALVWILVNFLFGIAPGPWLTMHLEGSLALALSILFLTLQLVGGGIVVFSRQALARWLDRLSPPSLEERESRPRYVHDLALQDPPTAVELAVLERNRLIGLLPKLLPDMDNTADNPAHRRAQYEGNTSIATQAENFIVELIDRQLHRDILHSALHMQSSLSMLRSLQTTLHDFSESLDSLPAPRPSLAFTLSESLRTLALLQADAVTQQPLDPADFEVLAKLTGDRGEMLNNLRRDLTASHHNSEQIRSLMVSAGLFERSVWLMGRLTALLAPQ</sequence>
<proteinExistence type="predicted"/>
<evidence type="ECO:0008006" key="9">
    <source>
        <dbReference type="Google" id="ProtNLM"/>
    </source>
</evidence>
<feature type="transmembrane region" description="Helical" evidence="6">
    <location>
        <begin position="84"/>
        <end position="112"/>
    </location>
</feature>
<dbReference type="PANTHER" id="PTHR10010:SF46">
    <property type="entry name" value="SODIUM-DEPENDENT PHOSPHATE TRANSPORT PROTEIN 2B"/>
    <property type="match status" value="1"/>
</dbReference>
<keyword evidence="3 6" id="KW-0812">Transmembrane</keyword>
<feature type="transmembrane region" description="Helical" evidence="6">
    <location>
        <begin position="170"/>
        <end position="198"/>
    </location>
</feature>
<dbReference type="Proteomes" id="UP000234190">
    <property type="component" value="Unassembled WGS sequence"/>
</dbReference>
<dbReference type="OrthoDB" id="5786928at2"/>
<gene>
    <name evidence="7" type="ORF">CR159_12345</name>
</gene>
<feature type="transmembrane region" description="Helical" evidence="6">
    <location>
        <begin position="278"/>
        <end position="301"/>
    </location>
</feature>
<comment type="caution">
    <text evidence="7">The sequence shown here is derived from an EMBL/GenBank/DDBJ whole genome shotgun (WGS) entry which is preliminary data.</text>
</comment>
<feature type="transmembrane region" description="Helical" evidence="6">
    <location>
        <begin position="210"/>
        <end position="230"/>
    </location>
</feature>
<organism evidence="7 8">
    <name type="scientific">Pollutimonas subterranea</name>
    <dbReference type="NCBI Taxonomy" id="2045210"/>
    <lineage>
        <taxon>Bacteria</taxon>
        <taxon>Pseudomonadati</taxon>
        <taxon>Pseudomonadota</taxon>
        <taxon>Betaproteobacteria</taxon>
        <taxon>Burkholderiales</taxon>
        <taxon>Alcaligenaceae</taxon>
        <taxon>Pollutimonas</taxon>
    </lineage>
</organism>
<evidence type="ECO:0000256" key="2">
    <source>
        <dbReference type="ARBA" id="ARBA00022475"/>
    </source>
</evidence>